<proteinExistence type="predicted"/>
<feature type="compositionally biased region" description="Polar residues" evidence="1">
    <location>
        <begin position="122"/>
        <end position="142"/>
    </location>
</feature>
<sequence length="603" mass="65341">MPKRRRDHDDTQYNKGNKEPALQRKLQGLPVVDGSRFQNYGRATLGQRRRAPQVTPPPPAASLQLVLATDPYGQLTEQAPERERRGRRRRGSETTTTEPVNATVETSETAGPQAPARRPRTIQPTESIVDSSSGQAQTSTSRAESHTDRVPGKRRTAPRKTTKVSASGSGGPSQAILLPTSSQSPSSTFQALPHGGDGQGVADHWRVPDPRNIRPDTPRIGRTLESLGPHVYKSSNTLERSTMADLRSGAEVHAYTGPAVAPHWPVPPASRRPSWRAHILHQVGPGSSNDDWTAMPSQSESPTVTTQPHPDVYTAPRLYAGPVQRTPQQYPETLSGPAYGSSEQRHPGVYEARTSSSSLAGALEERPLWTSVGLQRNTGTIAPWQQSVGPYPAAPVRMGLRNVHRRTTTSERQIPSARRYPHTGPIPGPDHSQQREEAWLSPASGHPPMFAPDPPPYTARALQPQTALRTDLEYPVPAPNLGRQQQLPYADPTYPPYEMRSYPAASSATFDAGGIPEYARQGSTQLTPPSLPVLVHASGAIADPYGAASSMSFANIPSYPVTQGPISDASRDETARSPSYEAFSSSLDAYSFEAFQPELEGSD</sequence>
<gene>
    <name evidence="2" type="ORF">C8Q71DRAFT_468771</name>
</gene>
<feature type="region of interest" description="Disordered" evidence="1">
    <location>
        <begin position="285"/>
        <end position="309"/>
    </location>
</feature>
<feature type="compositionally biased region" description="Polar residues" evidence="1">
    <location>
        <begin position="99"/>
        <end position="110"/>
    </location>
</feature>
<feature type="region of interest" description="Disordered" evidence="1">
    <location>
        <begin position="1"/>
        <end position="236"/>
    </location>
</feature>
<feature type="compositionally biased region" description="Low complexity" evidence="1">
    <location>
        <begin position="177"/>
        <end position="190"/>
    </location>
</feature>
<dbReference type="GeneID" id="71999469"/>
<dbReference type="Proteomes" id="UP000814176">
    <property type="component" value="Unassembled WGS sequence"/>
</dbReference>
<protein>
    <submittedName>
        <fullName evidence="2">Uncharacterized protein</fullName>
    </submittedName>
</protein>
<dbReference type="EMBL" id="JADCUA010000005">
    <property type="protein sequence ID" value="KAH9839925.1"/>
    <property type="molecule type" value="Genomic_DNA"/>
</dbReference>
<organism evidence="2 3">
    <name type="scientific">Rhodofomes roseus</name>
    <dbReference type="NCBI Taxonomy" id="34475"/>
    <lineage>
        <taxon>Eukaryota</taxon>
        <taxon>Fungi</taxon>
        <taxon>Dikarya</taxon>
        <taxon>Basidiomycota</taxon>
        <taxon>Agaricomycotina</taxon>
        <taxon>Agaricomycetes</taxon>
        <taxon>Polyporales</taxon>
        <taxon>Rhodofomes</taxon>
    </lineage>
</organism>
<name>A0ABQ8KNF1_9APHY</name>
<comment type="caution">
    <text evidence="2">The sequence shown here is derived from an EMBL/GenBank/DDBJ whole genome shotgun (WGS) entry which is preliminary data.</text>
</comment>
<evidence type="ECO:0000313" key="2">
    <source>
        <dbReference type="EMBL" id="KAH9839925.1"/>
    </source>
</evidence>
<evidence type="ECO:0000313" key="3">
    <source>
        <dbReference type="Proteomes" id="UP000814176"/>
    </source>
</evidence>
<feature type="compositionally biased region" description="Basic residues" evidence="1">
    <location>
        <begin position="152"/>
        <end position="162"/>
    </location>
</feature>
<keyword evidence="3" id="KW-1185">Reference proteome</keyword>
<reference evidence="2 3" key="1">
    <citation type="journal article" date="2021" name="Environ. Microbiol.">
        <title>Gene family expansions and transcriptome signatures uncover fungal adaptations to wood decay.</title>
        <authorList>
            <person name="Hage H."/>
            <person name="Miyauchi S."/>
            <person name="Viragh M."/>
            <person name="Drula E."/>
            <person name="Min B."/>
            <person name="Chaduli D."/>
            <person name="Navarro D."/>
            <person name="Favel A."/>
            <person name="Norest M."/>
            <person name="Lesage-Meessen L."/>
            <person name="Balint B."/>
            <person name="Merenyi Z."/>
            <person name="de Eugenio L."/>
            <person name="Morin E."/>
            <person name="Martinez A.T."/>
            <person name="Baldrian P."/>
            <person name="Stursova M."/>
            <person name="Martinez M.J."/>
            <person name="Novotny C."/>
            <person name="Magnuson J.K."/>
            <person name="Spatafora J.W."/>
            <person name="Maurice S."/>
            <person name="Pangilinan J."/>
            <person name="Andreopoulos W."/>
            <person name="LaButti K."/>
            <person name="Hundley H."/>
            <person name="Na H."/>
            <person name="Kuo A."/>
            <person name="Barry K."/>
            <person name="Lipzen A."/>
            <person name="Henrissat B."/>
            <person name="Riley R."/>
            <person name="Ahrendt S."/>
            <person name="Nagy L.G."/>
            <person name="Grigoriev I.V."/>
            <person name="Martin F."/>
            <person name="Rosso M.N."/>
        </authorList>
    </citation>
    <scope>NUCLEOTIDE SEQUENCE [LARGE SCALE GENOMIC DNA]</scope>
    <source>
        <strain evidence="2 3">CIRM-BRFM 1785</strain>
    </source>
</reference>
<accession>A0ABQ8KNF1</accession>
<feature type="compositionally biased region" description="Polar residues" evidence="1">
    <location>
        <begin position="285"/>
        <end position="308"/>
    </location>
</feature>
<dbReference type="RefSeq" id="XP_047781575.1">
    <property type="nucleotide sequence ID" value="XM_047918737.1"/>
</dbReference>
<feature type="compositionally biased region" description="Basic and acidic residues" evidence="1">
    <location>
        <begin position="203"/>
        <end position="219"/>
    </location>
</feature>
<evidence type="ECO:0000256" key="1">
    <source>
        <dbReference type="SAM" id="MobiDB-lite"/>
    </source>
</evidence>
<feature type="region of interest" description="Disordered" evidence="1">
    <location>
        <begin position="405"/>
        <end position="435"/>
    </location>
</feature>
<feature type="compositionally biased region" description="Basic and acidic residues" evidence="1">
    <location>
        <begin position="7"/>
        <end position="22"/>
    </location>
</feature>